<sequence length="295" mass="31182">MTDDQVRRIGPGPTGGPTPRIARHRYRRRGVIESVTALACLLAVVAYLNLDTDPEPPATGGDFSAGEPTVAGRPTGLPGTVTEAGVASPGLKPRQRPPSPSPSPSTSPMPTPEPVTPVLTVAEAEVPALVDLTGLGTRDWVHWGLVGPDRTVRKRDGSGEIRDEGGRGQRGTYDTNPEGFSWRDGAPVGSADATPTGTYACGVGNGFVLSVAGSGELRTVHLFAGLWMSRGRLDVRLSTGGPTRTLRLEDPHTNHTAQWVIRFRAPRGQKLLMSWTTEQTFTGCGNVGVQAVALR</sequence>
<keyword evidence="4" id="KW-1185">Reference proteome</keyword>
<feature type="region of interest" description="Disordered" evidence="1">
    <location>
        <begin position="1"/>
        <end position="23"/>
    </location>
</feature>
<gene>
    <name evidence="3" type="ORF">GA0070614_4372</name>
</gene>
<proteinExistence type="predicted"/>
<name>A0A1C5JCI3_9ACTN</name>
<reference evidence="4" key="1">
    <citation type="submission" date="2016-06" db="EMBL/GenBank/DDBJ databases">
        <authorList>
            <person name="Varghese N."/>
            <person name="Submissions Spin"/>
        </authorList>
    </citation>
    <scope>NUCLEOTIDE SEQUENCE [LARGE SCALE GENOMIC DNA]</scope>
    <source>
        <strain evidence="4">DSM 45161</strain>
    </source>
</reference>
<evidence type="ECO:0000313" key="4">
    <source>
        <dbReference type="Proteomes" id="UP000198215"/>
    </source>
</evidence>
<dbReference type="Proteomes" id="UP000198215">
    <property type="component" value="Chromosome I"/>
</dbReference>
<keyword evidence="2" id="KW-0812">Transmembrane</keyword>
<accession>A0A1C5JCI3</accession>
<feature type="transmembrane region" description="Helical" evidence="2">
    <location>
        <begin position="30"/>
        <end position="50"/>
    </location>
</feature>
<keyword evidence="2" id="KW-0472">Membrane</keyword>
<dbReference type="EMBL" id="LT607753">
    <property type="protein sequence ID" value="SCG68294.1"/>
    <property type="molecule type" value="Genomic_DNA"/>
</dbReference>
<protein>
    <submittedName>
        <fullName evidence="3">Uncharacterized protein</fullName>
    </submittedName>
</protein>
<feature type="region of interest" description="Disordered" evidence="1">
    <location>
        <begin position="57"/>
        <end position="115"/>
    </location>
</feature>
<evidence type="ECO:0000256" key="1">
    <source>
        <dbReference type="SAM" id="MobiDB-lite"/>
    </source>
</evidence>
<evidence type="ECO:0000256" key="2">
    <source>
        <dbReference type="SAM" id="Phobius"/>
    </source>
</evidence>
<dbReference type="RefSeq" id="WP_197701344.1">
    <property type="nucleotide sequence ID" value="NZ_LT607753.1"/>
</dbReference>
<keyword evidence="2" id="KW-1133">Transmembrane helix</keyword>
<organism evidence="3 4">
    <name type="scientific">Micromonospora coxensis</name>
    <dbReference type="NCBI Taxonomy" id="356852"/>
    <lineage>
        <taxon>Bacteria</taxon>
        <taxon>Bacillati</taxon>
        <taxon>Actinomycetota</taxon>
        <taxon>Actinomycetes</taxon>
        <taxon>Micromonosporales</taxon>
        <taxon>Micromonosporaceae</taxon>
        <taxon>Micromonospora</taxon>
    </lineage>
</organism>
<evidence type="ECO:0000313" key="3">
    <source>
        <dbReference type="EMBL" id="SCG68294.1"/>
    </source>
</evidence>
<feature type="compositionally biased region" description="Basic and acidic residues" evidence="1">
    <location>
        <begin position="151"/>
        <end position="167"/>
    </location>
</feature>
<dbReference type="AlphaFoldDB" id="A0A1C5JCI3"/>
<feature type="compositionally biased region" description="Pro residues" evidence="1">
    <location>
        <begin position="96"/>
        <end position="115"/>
    </location>
</feature>
<feature type="region of interest" description="Disordered" evidence="1">
    <location>
        <begin position="151"/>
        <end position="184"/>
    </location>
</feature>